<protein>
    <submittedName>
        <fullName evidence="1">Uncharacterized protein</fullName>
    </submittedName>
</protein>
<keyword evidence="2" id="KW-1185">Reference proteome</keyword>
<dbReference type="eggNOG" id="arCOG13432">
    <property type="taxonomic scope" value="Archaea"/>
</dbReference>
<evidence type="ECO:0000313" key="1">
    <source>
        <dbReference type="EMBL" id="ELZ02596.1"/>
    </source>
</evidence>
<gene>
    <name evidence="1" type="ORF">C481_08011</name>
</gene>
<dbReference type="PATRIC" id="fig|29540.5.peg.1629"/>
<dbReference type="Proteomes" id="UP000011554">
    <property type="component" value="Unassembled WGS sequence"/>
</dbReference>
<dbReference type="RefSeq" id="WP_006108629.1">
    <property type="nucleotide sequence ID" value="NZ_AOIO01000021.1"/>
</dbReference>
<sequence>MAITQLDTDTTYRCPSCAGELAVSYDSFECVDCGFTPRHGSD</sequence>
<dbReference type="EMBL" id="AOIO01000021">
    <property type="protein sequence ID" value="ELZ02596.1"/>
    <property type="molecule type" value="Genomic_DNA"/>
</dbReference>
<comment type="caution">
    <text evidence="1">The sequence shown here is derived from an EMBL/GenBank/DDBJ whole genome shotgun (WGS) entry which is preliminary data.</text>
</comment>
<dbReference type="AlphaFoldDB" id="M0AV86"/>
<reference evidence="1 2" key="1">
    <citation type="journal article" date="2014" name="PLoS Genet.">
        <title>Phylogenetically driven sequencing of extremely halophilic archaea reveals strategies for static and dynamic osmo-response.</title>
        <authorList>
            <person name="Becker E.A."/>
            <person name="Seitzer P.M."/>
            <person name="Tritt A."/>
            <person name="Larsen D."/>
            <person name="Krusor M."/>
            <person name="Yao A.I."/>
            <person name="Wu D."/>
            <person name="Madern D."/>
            <person name="Eisen J.A."/>
            <person name="Darling A.E."/>
            <person name="Facciotti M.T."/>
        </authorList>
    </citation>
    <scope>NUCLEOTIDE SEQUENCE [LARGE SCALE GENOMIC DNA]</scope>
    <source>
        <strain evidence="1 2">DSM 12278</strain>
    </source>
</reference>
<organism evidence="1 2">
    <name type="scientific">Natrialba asiatica (strain ATCC 700177 / DSM 12278 / JCM 9576 / FERM P-10747 / NBRC 102637 / 172P1)</name>
    <dbReference type="NCBI Taxonomy" id="29540"/>
    <lineage>
        <taxon>Archaea</taxon>
        <taxon>Methanobacteriati</taxon>
        <taxon>Methanobacteriota</taxon>
        <taxon>Stenosarchaea group</taxon>
        <taxon>Halobacteria</taxon>
        <taxon>Halobacteriales</taxon>
        <taxon>Natrialbaceae</taxon>
        <taxon>Natrialba</taxon>
    </lineage>
</organism>
<evidence type="ECO:0000313" key="2">
    <source>
        <dbReference type="Proteomes" id="UP000011554"/>
    </source>
</evidence>
<accession>M0AV86</accession>
<name>M0AV86_NATA1</name>
<proteinExistence type="predicted"/>